<protein>
    <recommendedName>
        <fullName evidence="2">Cell division protein ZapA</fullName>
    </recommendedName>
    <alternativeName>
        <fullName evidence="9">Z ring-associated protein ZapA</fullName>
    </alternativeName>
</protein>
<dbReference type="Pfam" id="PF05164">
    <property type="entry name" value="ZapA"/>
    <property type="match status" value="1"/>
</dbReference>
<sequence length="102" mass="11532">MSDTVTVGLDLLGRRFTFSCPSEERDSLMAAARILDEKMRTIRDNSRVVDGERIAILAALNLTHDLMLKRVENPLDMEAIQRKIESIDETAQRAIQAQADLF</sequence>
<dbReference type="GO" id="GO:0005829">
    <property type="term" value="C:cytosol"/>
    <property type="evidence" value="ECO:0007669"/>
    <property type="project" value="TreeGrafter"/>
</dbReference>
<dbReference type="OrthoDB" id="5297208at2"/>
<dbReference type="GO" id="GO:0000921">
    <property type="term" value="P:septin ring assembly"/>
    <property type="evidence" value="ECO:0007669"/>
    <property type="project" value="TreeGrafter"/>
</dbReference>
<comment type="function">
    <text evidence="7">Activator of cell division through the inhibition of FtsZ GTPase activity, therefore promoting FtsZ assembly into bundles of protofilaments necessary for the formation of the division Z ring. It is recruited early at mid-cell but it is not essential for cell division.</text>
</comment>
<evidence type="ECO:0000256" key="6">
    <source>
        <dbReference type="ARBA" id="ARBA00023306"/>
    </source>
</evidence>
<keyword evidence="6" id="KW-0131">Cell cycle</keyword>
<dbReference type="GO" id="GO:0043093">
    <property type="term" value="P:FtsZ-dependent cytokinesis"/>
    <property type="evidence" value="ECO:0007669"/>
    <property type="project" value="TreeGrafter"/>
</dbReference>
<organism evidence="10 11">
    <name type="scientific">Microvirgula aerodenitrificans</name>
    <dbReference type="NCBI Taxonomy" id="57480"/>
    <lineage>
        <taxon>Bacteria</taxon>
        <taxon>Pseudomonadati</taxon>
        <taxon>Pseudomonadota</taxon>
        <taxon>Betaproteobacteria</taxon>
        <taxon>Neisseriales</taxon>
        <taxon>Aquaspirillaceae</taxon>
        <taxon>Microvirgula</taxon>
    </lineage>
</organism>
<evidence type="ECO:0000256" key="5">
    <source>
        <dbReference type="ARBA" id="ARBA00023210"/>
    </source>
</evidence>
<evidence type="ECO:0000256" key="7">
    <source>
        <dbReference type="ARBA" id="ARBA00024910"/>
    </source>
</evidence>
<dbReference type="Gene3D" id="3.30.160.880">
    <property type="entry name" value="Cell division protein ZapA protomer, N-terminal domain"/>
    <property type="match status" value="1"/>
</dbReference>
<keyword evidence="5" id="KW-0717">Septation</keyword>
<dbReference type="Gene3D" id="1.20.5.50">
    <property type="match status" value="1"/>
</dbReference>
<dbReference type="KEGG" id="maer:DAI18_07335"/>
<accession>A0A2S0P936</accession>
<evidence type="ECO:0000313" key="11">
    <source>
        <dbReference type="Proteomes" id="UP000244173"/>
    </source>
</evidence>
<evidence type="ECO:0000256" key="4">
    <source>
        <dbReference type="ARBA" id="ARBA00022618"/>
    </source>
</evidence>
<dbReference type="AlphaFoldDB" id="A0A2S0P936"/>
<name>A0A2S0P936_9NEIS</name>
<dbReference type="Proteomes" id="UP000244173">
    <property type="component" value="Chromosome"/>
</dbReference>
<dbReference type="PANTHER" id="PTHR34981:SF1">
    <property type="entry name" value="CELL DIVISION PROTEIN ZAPA"/>
    <property type="match status" value="1"/>
</dbReference>
<dbReference type="InterPro" id="IPR007838">
    <property type="entry name" value="Cell_div_ZapA-like"/>
</dbReference>
<comment type="subcellular location">
    <subcellularLocation>
        <location evidence="1">Cytoplasm</location>
    </subcellularLocation>
</comment>
<evidence type="ECO:0000256" key="9">
    <source>
        <dbReference type="ARBA" id="ARBA00033158"/>
    </source>
</evidence>
<dbReference type="GO" id="GO:0030428">
    <property type="term" value="C:cell septum"/>
    <property type="evidence" value="ECO:0007669"/>
    <property type="project" value="TreeGrafter"/>
</dbReference>
<dbReference type="EMBL" id="CP028519">
    <property type="protein sequence ID" value="AVY93878.1"/>
    <property type="molecule type" value="Genomic_DNA"/>
</dbReference>
<keyword evidence="4 10" id="KW-0132">Cell division</keyword>
<dbReference type="InterPro" id="IPR042233">
    <property type="entry name" value="Cell_div_ZapA_N"/>
</dbReference>
<reference evidence="10 11" key="1">
    <citation type="submission" date="2018-04" db="EMBL/GenBank/DDBJ databases">
        <title>Denitrifier Microvirgula.</title>
        <authorList>
            <person name="Anderson E."/>
            <person name="Jang J."/>
            <person name="Ishii S."/>
        </authorList>
    </citation>
    <scope>NUCLEOTIDE SEQUENCE [LARGE SCALE GENOMIC DNA]</scope>
    <source>
        <strain evidence="10 11">BE2.4</strain>
    </source>
</reference>
<dbReference type="RefSeq" id="WP_028499494.1">
    <property type="nucleotide sequence ID" value="NZ_CALFSO010000090.1"/>
</dbReference>
<keyword evidence="11" id="KW-1185">Reference proteome</keyword>
<dbReference type="GO" id="GO:0000917">
    <property type="term" value="P:division septum assembly"/>
    <property type="evidence" value="ECO:0007669"/>
    <property type="project" value="UniProtKB-KW"/>
</dbReference>
<dbReference type="PANTHER" id="PTHR34981">
    <property type="entry name" value="CELL DIVISION PROTEIN ZAPA"/>
    <property type="match status" value="1"/>
</dbReference>
<evidence type="ECO:0000256" key="3">
    <source>
        <dbReference type="ARBA" id="ARBA00022490"/>
    </source>
</evidence>
<dbReference type="GO" id="GO:0032153">
    <property type="term" value="C:cell division site"/>
    <property type="evidence" value="ECO:0007669"/>
    <property type="project" value="TreeGrafter"/>
</dbReference>
<evidence type="ECO:0000256" key="2">
    <source>
        <dbReference type="ARBA" id="ARBA00015195"/>
    </source>
</evidence>
<evidence type="ECO:0000313" key="10">
    <source>
        <dbReference type="EMBL" id="AVY93878.1"/>
    </source>
</evidence>
<gene>
    <name evidence="10" type="ORF">DAI18_07335</name>
</gene>
<evidence type="ECO:0000256" key="8">
    <source>
        <dbReference type="ARBA" id="ARBA00026068"/>
    </source>
</evidence>
<evidence type="ECO:0000256" key="1">
    <source>
        <dbReference type="ARBA" id="ARBA00004496"/>
    </source>
</evidence>
<proteinExistence type="predicted"/>
<dbReference type="SUPFAM" id="SSF102829">
    <property type="entry name" value="Cell division protein ZapA-like"/>
    <property type="match status" value="1"/>
</dbReference>
<comment type="subunit">
    <text evidence="8">Homodimer. Interacts with FtsZ.</text>
</comment>
<dbReference type="InterPro" id="IPR036192">
    <property type="entry name" value="Cell_div_ZapA-like_sf"/>
</dbReference>
<dbReference type="STRING" id="1122240.GCA_000620105_02473"/>
<keyword evidence="3" id="KW-0963">Cytoplasm</keyword>